<dbReference type="PROSITE" id="PS50297">
    <property type="entry name" value="ANK_REP_REGION"/>
    <property type="match status" value="1"/>
</dbReference>
<evidence type="ECO:0000256" key="1">
    <source>
        <dbReference type="PROSITE-ProRule" id="PRU00023"/>
    </source>
</evidence>
<name>A0A8K0MT27_9ROSA</name>
<evidence type="ECO:0000256" key="2">
    <source>
        <dbReference type="SAM" id="MobiDB-lite"/>
    </source>
</evidence>
<dbReference type="PROSITE" id="PS50088">
    <property type="entry name" value="ANK_REPEAT"/>
    <property type="match status" value="1"/>
</dbReference>
<evidence type="ECO:0000313" key="4">
    <source>
        <dbReference type="Proteomes" id="UP000796880"/>
    </source>
</evidence>
<dbReference type="Proteomes" id="UP000796880">
    <property type="component" value="Unassembled WGS sequence"/>
</dbReference>
<comment type="caution">
    <text evidence="3">The sequence shown here is derived from an EMBL/GenBank/DDBJ whole genome shotgun (WGS) entry which is preliminary data.</text>
</comment>
<dbReference type="InterPro" id="IPR002110">
    <property type="entry name" value="Ankyrin_rpt"/>
</dbReference>
<sequence>MESSLSSHEAQKESDNLIQQHDHQIDITEEETKEKIKEFMEYDVYEAAENGEINPAFEQRKDRLHSLLTPQKNTILHIHLTSNLGFWICTQTNTDPEPDEFVETILGFLNLSIKFETIVDRLQCLLAPQKNTILHIYLTSKTSTNPKPKVKQELAVRVPGFSPKTSKDPEPEIDEFVEAILGFCPPLLMSIHKEATPLHIAARYGLASIVKQLIKHAKEYHPHGHRIQDNHSHGAEAAKKIWTLQA</sequence>
<proteinExistence type="predicted"/>
<keyword evidence="1" id="KW-0040">ANK repeat</keyword>
<feature type="region of interest" description="Disordered" evidence="2">
    <location>
        <begin position="1"/>
        <end position="25"/>
    </location>
</feature>
<feature type="compositionally biased region" description="Basic and acidic residues" evidence="2">
    <location>
        <begin position="9"/>
        <end position="25"/>
    </location>
</feature>
<accession>A0A8K0MT27</accession>
<dbReference type="AlphaFoldDB" id="A0A8K0MT27"/>
<organism evidence="3 4">
    <name type="scientific">Rhamnella rubrinervis</name>
    <dbReference type="NCBI Taxonomy" id="2594499"/>
    <lineage>
        <taxon>Eukaryota</taxon>
        <taxon>Viridiplantae</taxon>
        <taxon>Streptophyta</taxon>
        <taxon>Embryophyta</taxon>
        <taxon>Tracheophyta</taxon>
        <taxon>Spermatophyta</taxon>
        <taxon>Magnoliopsida</taxon>
        <taxon>eudicotyledons</taxon>
        <taxon>Gunneridae</taxon>
        <taxon>Pentapetalae</taxon>
        <taxon>rosids</taxon>
        <taxon>fabids</taxon>
        <taxon>Rosales</taxon>
        <taxon>Rhamnaceae</taxon>
        <taxon>rhamnoid group</taxon>
        <taxon>Rhamneae</taxon>
        <taxon>Rhamnella</taxon>
    </lineage>
</organism>
<gene>
    <name evidence="3" type="ORF">FNV43_RR01532</name>
</gene>
<dbReference type="EMBL" id="VOIH02000001">
    <property type="protein sequence ID" value="KAF3456878.1"/>
    <property type="molecule type" value="Genomic_DNA"/>
</dbReference>
<dbReference type="Pfam" id="PF00023">
    <property type="entry name" value="Ank"/>
    <property type="match status" value="1"/>
</dbReference>
<keyword evidence="4" id="KW-1185">Reference proteome</keyword>
<dbReference type="OrthoDB" id="1164686at2759"/>
<reference evidence="3" key="1">
    <citation type="submission" date="2020-03" db="EMBL/GenBank/DDBJ databases">
        <title>A high-quality chromosome-level genome assembly of a woody plant with both climbing and erect habits, Rhamnella rubrinervis.</title>
        <authorList>
            <person name="Lu Z."/>
            <person name="Yang Y."/>
            <person name="Zhu X."/>
            <person name="Sun Y."/>
        </authorList>
    </citation>
    <scope>NUCLEOTIDE SEQUENCE</scope>
    <source>
        <strain evidence="3">BYM</strain>
        <tissue evidence="3">Leaf</tissue>
    </source>
</reference>
<protein>
    <submittedName>
        <fullName evidence="3">Uncharacterized protein</fullName>
    </submittedName>
</protein>
<evidence type="ECO:0000313" key="3">
    <source>
        <dbReference type="EMBL" id="KAF3456878.1"/>
    </source>
</evidence>
<feature type="repeat" description="ANK" evidence="1">
    <location>
        <begin position="193"/>
        <end position="225"/>
    </location>
</feature>